<dbReference type="InterPro" id="IPR043128">
    <property type="entry name" value="Rev_trsase/Diguanyl_cyclase"/>
</dbReference>
<keyword evidence="7" id="KW-1185">Reference proteome</keyword>
<evidence type="ECO:0000256" key="1">
    <source>
        <dbReference type="ARBA" id="ARBA00001946"/>
    </source>
</evidence>
<sequence>MRKTLVGEARERARRAAHSGCSGLLARLTLFCLAVCVALPALALDRVTLQLKWRHQFQFAGYYIALEKGYYRDAGLEVRFLEAGPHTDPVAEVISGRAQFGVGSSELLLSRQTHPVVALAPIFQHSPFELLVRADRASNLHELVGQPIMMETGSAEILALFEKEGVERDKLVINSHSLGVDALLNGQVAAMSAYSTTEPYLLRQAGLDYNEFSARAGGIDFYGDILFTTESELRSHPERTRAFLAASLEGWQYAMRHIDESIELIMAKYNSQERTRAHYRFEAEETQRLMQPDLVAIGHVNPGRWRHIADTYAALGMLPEHFSLDGFLYAIELPRFDRGLLAALTFAMAVALMLALLSWRVHGLNLRLRGEIAQRKASHHKLAESEALHRLLTENSGDVIWMLDLASQMFDYVSPSVQRLRGFTPEEVMAQPLENALTPQSAEKVAALMGETVERLLAGDTEAGYVTAEVDQPHRDGGIVPTEVVTTYLLDKAGQPVKILGVTRDISQRKALEAELRTRVAAIEAAADAIVITNIQGYLLYANPAFNLQTGYDPESVKGRHSRILNSGKHPREFYAHLWQTVLAGQIWRGELINRRKNGEFYEEEMTISPVKNDHGELQCFVAIKRDVSEQRAMERALQAANQELQENLEKIGRLQVILAEQAVRDSLTGLYNRRYLDETLPREFARAKHEGYSLTVAMLDVDFFKRINDTWGHPVGDEMLKALAKRLREGVREGDIVCRYGGEEFLLLLPHITQQLAFERAERLRLDFAESVLECVDTRIQATISIGLASYPDHAQAPDALIEQADAALYRAKRSGRNRTEIAPAAEG</sequence>
<dbReference type="NCBIfam" id="TIGR00229">
    <property type="entry name" value="sensory_box"/>
    <property type="match status" value="2"/>
</dbReference>
<dbReference type="PROSITE" id="PS50113">
    <property type="entry name" value="PAC"/>
    <property type="match status" value="2"/>
</dbReference>
<dbReference type="InterPro" id="IPR035965">
    <property type="entry name" value="PAS-like_dom_sf"/>
</dbReference>
<feature type="coiled-coil region" evidence="2">
    <location>
        <begin position="628"/>
        <end position="655"/>
    </location>
</feature>
<dbReference type="SMART" id="SM00091">
    <property type="entry name" value="PAS"/>
    <property type="match status" value="2"/>
</dbReference>
<dbReference type="NCBIfam" id="TIGR00254">
    <property type="entry name" value="GGDEF"/>
    <property type="match status" value="1"/>
</dbReference>
<dbReference type="Pfam" id="PF09084">
    <property type="entry name" value="NMT1"/>
    <property type="match status" value="1"/>
</dbReference>
<dbReference type="InterPro" id="IPR052163">
    <property type="entry name" value="DGC-Regulatory_Protein"/>
</dbReference>
<dbReference type="InterPro" id="IPR001610">
    <property type="entry name" value="PAC"/>
</dbReference>
<dbReference type="Pfam" id="PF00989">
    <property type="entry name" value="PAS"/>
    <property type="match status" value="2"/>
</dbReference>
<dbReference type="AlphaFoldDB" id="A0A6P1DXW2"/>
<dbReference type="FunFam" id="3.30.70.270:FF:000001">
    <property type="entry name" value="Diguanylate cyclase domain protein"/>
    <property type="match status" value="1"/>
</dbReference>
<dbReference type="SMART" id="SM00267">
    <property type="entry name" value="GGDEF"/>
    <property type="match status" value="1"/>
</dbReference>
<dbReference type="CDD" id="cd00130">
    <property type="entry name" value="PAS"/>
    <property type="match status" value="2"/>
</dbReference>
<dbReference type="InterPro" id="IPR013767">
    <property type="entry name" value="PAS_fold"/>
</dbReference>
<proteinExistence type="predicted"/>
<dbReference type="InterPro" id="IPR029787">
    <property type="entry name" value="Nucleotide_cyclase"/>
</dbReference>
<reference evidence="7" key="1">
    <citation type="journal article" date="2020" name="Microbiol. Resour. Announc.">
        <title>Draft Genome Sequences of Thiorhodococcus mannitoliphagus and Thiorhodococcus minor, Purple Sulfur Photosynthetic Bacteria in the Gammaproteobacterial Family Chromatiaceae.</title>
        <authorList>
            <person name="Aviles F.A."/>
            <person name="Meyer T.E."/>
            <person name="Kyndt J.A."/>
        </authorList>
    </citation>
    <scope>NUCLEOTIDE SEQUENCE [LARGE SCALE GENOMIC DNA]</scope>
    <source>
        <strain evidence="7">DSM 18266</strain>
    </source>
</reference>
<evidence type="ECO:0000259" key="3">
    <source>
        <dbReference type="PROSITE" id="PS50112"/>
    </source>
</evidence>
<feature type="domain" description="PAC" evidence="4">
    <location>
        <begin position="586"/>
        <end position="640"/>
    </location>
</feature>
<dbReference type="Gene3D" id="3.40.190.10">
    <property type="entry name" value="Periplasmic binding protein-like II"/>
    <property type="match status" value="2"/>
</dbReference>
<feature type="domain" description="PAC" evidence="4">
    <location>
        <begin position="466"/>
        <end position="518"/>
    </location>
</feature>
<dbReference type="Proteomes" id="UP000471640">
    <property type="component" value="Unassembled WGS sequence"/>
</dbReference>
<comment type="caution">
    <text evidence="6">The sequence shown here is derived from an EMBL/GenBank/DDBJ whole genome shotgun (WGS) entry which is preliminary data.</text>
</comment>
<dbReference type="SUPFAM" id="SSF55785">
    <property type="entry name" value="PYP-like sensor domain (PAS domain)"/>
    <property type="match status" value="2"/>
</dbReference>
<dbReference type="Gene3D" id="3.30.450.20">
    <property type="entry name" value="PAS domain"/>
    <property type="match status" value="2"/>
</dbReference>
<evidence type="ECO:0000259" key="5">
    <source>
        <dbReference type="PROSITE" id="PS50887"/>
    </source>
</evidence>
<dbReference type="PROSITE" id="PS50887">
    <property type="entry name" value="GGDEF"/>
    <property type="match status" value="1"/>
</dbReference>
<dbReference type="Gene3D" id="3.30.70.270">
    <property type="match status" value="1"/>
</dbReference>
<feature type="domain" description="PAS" evidence="3">
    <location>
        <begin position="515"/>
        <end position="573"/>
    </location>
</feature>
<gene>
    <name evidence="6" type="ORF">G3480_22515</name>
</gene>
<evidence type="ECO:0000313" key="6">
    <source>
        <dbReference type="EMBL" id="NEX23038.1"/>
    </source>
</evidence>
<comment type="cofactor">
    <cofactor evidence="1">
        <name>Mg(2+)</name>
        <dbReference type="ChEBI" id="CHEBI:18420"/>
    </cofactor>
</comment>
<name>A0A6P1DXW2_9GAMM</name>
<dbReference type="PANTHER" id="PTHR46663:SF4">
    <property type="entry name" value="DIGUANYLATE CYCLASE DGCT-RELATED"/>
    <property type="match status" value="1"/>
</dbReference>
<dbReference type="EMBL" id="JAAIJR010000151">
    <property type="protein sequence ID" value="NEX23038.1"/>
    <property type="molecule type" value="Genomic_DNA"/>
</dbReference>
<keyword evidence="2" id="KW-0175">Coiled coil</keyword>
<dbReference type="InterPro" id="IPR015168">
    <property type="entry name" value="SsuA/THI5"/>
</dbReference>
<dbReference type="GO" id="GO:0003824">
    <property type="term" value="F:catalytic activity"/>
    <property type="evidence" value="ECO:0007669"/>
    <property type="project" value="UniProtKB-ARBA"/>
</dbReference>
<dbReference type="PANTHER" id="PTHR46663">
    <property type="entry name" value="DIGUANYLATE CYCLASE DGCT-RELATED"/>
    <property type="match status" value="1"/>
</dbReference>
<dbReference type="InterPro" id="IPR000014">
    <property type="entry name" value="PAS"/>
</dbReference>
<evidence type="ECO:0000259" key="4">
    <source>
        <dbReference type="PROSITE" id="PS50113"/>
    </source>
</evidence>
<dbReference type="SMART" id="SM00086">
    <property type="entry name" value="PAC"/>
    <property type="match status" value="2"/>
</dbReference>
<dbReference type="SUPFAM" id="SSF53850">
    <property type="entry name" value="Periplasmic binding protein-like II"/>
    <property type="match status" value="1"/>
</dbReference>
<dbReference type="SUPFAM" id="SSF55073">
    <property type="entry name" value="Nucleotide cyclase"/>
    <property type="match status" value="1"/>
</dbReference>
<dbReference type="InterPro" id="IPR000160">
    <property type="entry name" value="GGDEF_dom"/>
</dbReference>
<feature type="domain" description="PAS" evidence="3">
    <location>
        <begin position="385"/>
        <end position="460"/>
    </location>
</feature>
<dbReference type="Pfam" id="PF00990">
    <property type="entry name" value="GGDEF"/>
    <property type="match status" value="1"/>
</dbReference>
<accession>A0A6P1DXW2</accession>
<reference evidence="6 7" key="2">
    <citation type="submission" date="2020-02" db="EMBL/GenBank/DDBJ databases">
        <title>Genome sequences of Thiorhodococcus mannitoliphagus and Thiorhodococcus minor, purple sulfur photosynthetic bacteria in the gammaproteobacterial family, Chromatiaceae.</title>
        <authorList>
            <person name="Aviles F.A."/>
            <person name="Meyer T.E."/>
            <person name="Kyndt J.A."/>
        </authorList>
    </citation>
    <scope>NUCLEOTIDE SEQUENCE [LARGE SCALE GENOMIC DNA]</scope>
    <source>
        <strain evidence="6 7">DSM 18266</strain>
    </source>
</reference>
<dbReference type="InterPro" id="IPR000700">
    <property type="entry name" value="PAS-assoc_C"/>
</dbReference>
<evidence type="ECO:0000256" key="2">
    <source>
        <dbReference type="SAM" id="Coils"/>
    </source>
</evidence>
<dbReference type="CDD" id="cd01949">
    <property type="entry name" value="GGDEF"/>
    <property type="match status" value="1"/>
</dbReference>
<feature type="domain" description="GGDEF" evidence="5">
    <location>
        <begin position="693"/>
        <end position="826"/>
    </location>
</feature>
<evidence type="ECO:0000313" key="7">
    <source>
        <dbReference type="Proteomes" id="UP000471640"/>
    </source>
</evidence>
<dbReference type="GO" id="GO:0006355">
    <property type="term" value="P:regulation of DNA-templated transcription"/>
    <property type="evidence" value="ECO:0007669"/>
    <property type="project" value="InterPro"/>
</dbReference>
<dbReference type="PROSITE" id="PS50112">
    <property type="entry name" value="PAS"/>
    <property type="match status" value="2"/>
</dbReference>
<protein>
    <submittedName>
        <fullName evidence="6">Diguanylate cyclase</fullName>
    </submittedName>
</protein>
<organism evidence="6 7">
    <name type="scientific">Thiorhodococcus mannitoliphagus</name>
    <dbReference type="NCBI Taxonomy" id="329406"/>
    <lineage>
        <taxon>Bacteria</taxon>
        <taxon>Pseudomonadati</taxon>
        <taxon>Pseudomonadota</taxon>
        <taxon>Gammaproteobacteria</taxon>
        <taxon>Chromatiales</taxon>
        <taxon>Chromatiaceae</taxon>
        <taxon>Thiorhodococcus</taxon>
    </lineage>
</organism>